<gene>
    <name evidence="7" type="ORF">K0B96_16080</name>
</gene>
<evidence type="ECO:0000313" key="8">
    <source>
        <dbReference type="Proteomes" id="UP000825051"/>
    </source>
</evidence>
<dbReference type="Gene3D" id="3.30.70.20">
    <property type="match status" value="2"/>
</dbReference>
<keyword evidence="1" id="KW-0479">Metal-binding</keyword>
<feature type="domain" description="4Fe-4S ferredoxin-type" evidence="5">
    <location>
        <begin position="724"/>
        <end position="754"/>
    </location>
</feature>
<dbReference type="InterPro" id="IPR009010">
    <property type="entry name" value="Asp_de-COase-like_dom_sf"/>
</dbReference>
<dbReference type="InterPro" id="IPR017896">
    <property type="entry name" value="4Fe4S_Fe-S-bd"/>
</dbReference>
<dbReference type="InterPro" id="IPR006963">
    <property type="entry name" value="Mopterin_OxRdtase_4Fe-4S_dom"/>
</dbReference>
<dbReference type="SUPFAM" id="SSF50692">
    <property type="entry name" value="ADC-like"/>
    <property type="match status" value="1"/>
</dbReference>
<name>A0A8F9TVL7_9BACT</name>
<dbReference type="Gene3D" id="2.20.25.90">
    <property type="entry name" value="ADC-like domains"/>
    <property type="match status" value="1"/>
</dbReference>
<dbReference type="GO" id="GO:0046872">
    <property type="term" value="F:metal ion binding"/>
    <property type="evidence" value="ECO:0007669"/>
    <property type="project" value="UniProtKB-KW"/>
</dbReference>
<dbReference type="InterPro" id="IPR006311">
    <property type="entry name" value="TAT_signal"/>
</dbReference>
<reference evidence="7" key="1">
    <citation type="submission" date="2021-08" db="EMBL/GenBank/DDBJ databases">
        <title>Genome of a novel bacterium of the phylum Verrucomicrobia, Oleiharenicola sp. KSB-15.</title>
        <authorList>
            <person name="Chung J.-H."/>
            <person name="Ahn J.-H."/>
            <person name="Yoon Y."/>
            <person name="Kim D.-Y."/>
            <person name="An S.-H."/>
            <person name="Park I."/>
            <person name="Yeon J."/>
        </authorList>
    </citation>
    <scope>NUCLEOTIDE SEQUENCE</scope>
    <source>
        <strain evidence="7">KSB-15</strain>
    </source>
</reference>
<dbReference type="CDD" id="cd02784">
    <property type="entry name" value="MopB_CT_PHLH"/>
    <property type="match status" value="1"/>
</dbReference>
<dbReference type="PROSITE" id="PS51669">
    <property type="entry name" value="4FE4S_MOW_BIS_MGD"/>
    <property type="match status" value="1"/>
</dbReference>
<feature type="domain" description="4Fe-4S Mo/W bis-MGD-type" evidence="6">
    <location>
        <begin position="70"/>
        <end position="126"/>
    </location>
</feature>
<dbReference type="CDD" id="cd10551">
    <property type="entry name" value="PsrB"/>
    <property type="match status" value="1"/>
</dbReference>
<keyword evidence="2" id="KW-0408">Iron</keyword>
<dbReference type="SUPFAM" id="SSF53706">
    <property type="entry name" value="Formate dehydrogenase/DMSO reductase, domains 1-3"/>
    <property type="match status" value="1"/>
</dbReference>
<organism evidence="7 8">
    <name type="scientific">Horticoccus luteus</name>
    <dbReference type="NCBI Taxonomy" id="2862869"/>
    <lineage>
        <taxon>Bacteria</taxon>
        <taxon>Pseudomonadati</taxon>
        <taxon>Verrucomicrobiota</taxon>
        <taxon>Opitutia</taxon>
        <taxon>Opitutales</taxon>
        <taxon>Opitutaceae</taxon>
        <taxon>Horticoccus</taxon>
    </lineage>
</organism>
<dbReference type="Gene3D" id="3.40.228.10">
    <property type="entry name" value="Dimethylsulfoxide Reductase, domain 2"/>
    <property type="match status" value="1"/>
</dbReference>
<sequence>MSSVNPSARSDEFPPGASEWSDALSRRDFLQLMGASFALAGVSGCARRAPKELVPAVTPPEFAGATPGEIQWYASAMPLEGYGRGILVRANSGRPTKIEGNPSHPESLGATDVFTQAAILSLYDPDRSRAPLHRADAATWNAFEDAWAGRHRAFASSRGRGLALLTEPTTSPTLLRTLHELLAALPEARWFQHAPLGRYDHDGTQDDIDFAQAEVVFAVQSDCFYHHPAAVRYGRAWADRRRVNNGRVHPPRLYAIEPTPSVTGALADVRLPASPARQRRVLAALAAALGGTSILTADLTAAETEFVRSLAADVRAHPGHAVCIAGPEAEPTVQTWAAAFNARSGTAAVHRRATVRSDADPRAAGDLAALTAAMTRGEVQGLFVLETNPVYTAPADLAFADAFRRVEFTVHLGEHVDETAALAQWHLPAANFLETWGDLRGYDGTPCLQQPLLEPLYPSRSSPELVHFIASATTRNAYDLVRATWRHAPEAPSDDHAFELRWAHWLERGVIDDTSGNPAGSPALAAASADAASSSFPSFNRSAHDDHDTITIVLQPDPNLLDGRYANSSWLQELPKPLTHIVWDNAALVSATFAGRHRLNFGDVILCEVDGASVAAPVWIAPGHADGVIALALGYGRTSGGATAPGHGYDAFRLRTTRAPWERTGATLRKLGEQHALVCTQGHFSMEGRDLVRVVAPAEAARAIEDKAPQPTMLPAWNYTGYAWGMSIDLGTCLGCNACIIACQAENNIAVVGKDQVSRGREMHWLRIDRYYDGDAANPRILHQPVPCMQCENAPCEVVCPVAATVHSSEGLNDMVYNRCVGTRYCSNNCPYKVRRFNFLDYRQPRDSTLYLQANPNVTVRERGVMEKCTYCVQRINTARITAEKESRRIRDGEIRTACQQACPADAIVFGDIHDPASRVVQRKAEPIDYTLLRELNTRPRTTYLARVINAPTPAAPAGVSSAG</sequence>
<protein>
    <submittedName>
        <fullName evidence="7">Fe-S-cluster-containing hydrogenase</fullName>
    </submittedName>
</protein>
<evidence type="ECO:0000256" key="3">
    <source>
        <dbReference type="ARBA" id="ARBA00023014"/>
    </source>
</evidence>
<dbReference type="Gene3D" id="3.30.2070.10">
    <property type="entry name" value="Formate dehydrogenase/DMSO reductase"/>
    <property type="match status" value="1"/>
</dbReference>
<dbReference type="GO" id="GO:0016491">
    <property type="term" value="F:oxidoreductase activity"/>
    <property type="evidence" value="ECO:0007669"/>
    <property type="project" value="InterPro"/>
</dbReference>
<evidence type="ECO:0000313" key="7">
    <source>
        <dbReference type="EMBL" id="QYM78801.1"/>
    </source>
</evidence>
<dbReference type="SUPFAM" id="SSF54862">
    <property type="entry name" value="4Fe-4S ferredoxins"/>
    <property type="match status" value="1"/>
</dbReference>
<dbReference type="PANTHER" id="PTHR42783">
    <property type="entry name" value="GLUTAMATE SYNTHASE [NADPH] SMALL CHAIN"/>
    <property type="match status" value="1"/>
</dbReference>
<proteinExistence type="predicted"/>
<dbReference type="AlphaFoldDB" id="A0A8F9TVL7"/>
<dbReference type="RefSeq" id="WP_220161905.1">
    <property type="nucleotide sequence ID" value="NZ_CP080507.1"/>
</dbReference>
<dbReference type="Gene3D" id="3.40.50.740">
    <property type="match status" value="1"/>
</dbReference>
<evidence type="ECO:0000259" key="6">
    <source>
        <dbReference type="PROSITE" id="PS51669"/>
    </source>
</evidence>
<dbReference type="PROSITE" id="PS51318">
    <property type="entry name" value="TAT"/>
    <property type="match status" value="1"/>
</dbReference>
<dbReference type="EMBL" id="CP080507">
    <property type="protein sequence ID" value="QYM78801.1"/>
    <property type="molecule type" value="Genomic_DNA"/>
</dbReference>
<evidence type="ECO:0000259" key="5">
    <source>
        <dbReference type="PROSITE" id="PS51379"/>
    </source>
</evidence>
<feature type="region of interest" description="Disordered" evidence="4">
    <location>
        <begin position="1"/>
        <end position="20"/>
    </location>
</feature>
<evidence type="ECO:0000256" key="4">
    <source>
        <dbReference type="SAM" id="MobiDB-lite"/>
    </source>
</evidence>
<keyword evidence="3" id="KW-0411">Iron-sulfur</keyword>
<dbReference type="PROSITE" id="PS51379">
    <property type="entry name" value="4FE4S_FER_2"/>
    <property type="match status" value="1"/>
</dbReference>
<dbReference type="PANTHER" id="PTHR42783:SF3">
    <property type="entry name" value="GLUTAMATE SYNTHASE [NADPH] SMALL CHAIN-RELATED"/>
    <property type="match status" value="1"/>
</dbReference>
<keyword evidence="8" id="KW-1185">Reference proteome</keyword>
<evidence type="ECO:0000256" key="2">
    <source>
        <dbReference type="ARBA" id="ARBA00023004"/>
    </source>
</evidence>
<evidence type="ECO:0000256" key="1">
    <source>
        <dbReference type="ARBA" id="ARBA00022723"/>
    </source>
</evidence>
<accession>A0A8F9TVL7</accession>
<dbReference type="GO" id="GO:0051536">
    <property type="term" value="F:iron-sulfur cluster binding"/>
    <property type="evidence" value="ECO:0007669"/>
    <property type="project" value="UniProtKB-KW"/>
</dbReference>
<dbReference type="KEGG" id="ole:K0B96_16080"/>
<dbReference type="Proteomes" id="UP000825051">
    <property type="component" value="Chromosome"/>
</dbReference>